<reference evidence="15 16" key="1">
    <citation type="journal article" date="2016" name="Nat. Commun.">
        <title>Thousands of microbial genomes shed light on interconnected biogeochemical processes in an aquifer system.</title>
        <authorList>
            <person name="Anantharaman K."/>
            <person name="Brown C.T."/>
            <person name="Hug L.A."/>
            <person name="Sharon I."/>
            <person name="Castelle C.J."/>
            <person name="Probst A.J."/>
            <person name="Thomas B.C."/>
            <person name="Singh A."/>
            <person name="Wilkins M.J."/>
            <person name="Karaoz U."/>
            <person name="Brodie E.L."/>
            <person name="Williams K.H."/>
            <person name="Hubbard S.S."/>
            <person name="Banfield J.F."/>
        </authorList>
    </citation>
    <scope>NUCLEOTIDE SEQUENCE [LARGE SCALE GENOMIC DNA]</scope>
</reference>
<evidence type="ECO:0000256" key="2">
    <source>
        <dbReference type="ARBA" id="ARBA00008936"/>
    </source>
</evidence>
<dbReference type="Gene3D" id="3.40.50.300">
    <property type="entry name" value="P-loop containing nucleotide triphosphate hydrolases"/>
    <property type="match status" value="1"/>
</dbReference>
<dbReference type="SUPFAM" id="SSF50615">
    <property type="entry name" value="N-terminal domain of alpha and beta subunits of F1 ATP synthase"/>
    <property type="match status" value="1"/>
</dbReference>
<dbReference type="GO" id="GO:0046933">
    <property type="term" value="F:proton-transporting ATP synthase activity, rotational mechanism"/>
    <property type="evidence" value="ECO:0007669"/>
    <property type="project" value="InterPro"/>
</dbReference>
<evidence type="ECO:0000256" key="3">
    <source>
        <dbReference type="ARBA" id="ARBA00022448"/>
    </source>
</evidence>
<dbReference type="GO" id="GO:0045259">
    <property type="term" value="C:proton-transporting ATP synthase complex"/>
    <property type="evidence" value="ECO:0007669"/>
    <property type="project" value="UniProtKB-KW"/>
</dbReference>
<evidence type="ECO:0000256" key="11">
    <source>
        <dbReference type="ARBA" id="ARBA00023310"/>
    </source>
</evidence>
<dbReference type="InterPro" id="IPR000793">
    <property type="entry name" value="ATP_synth_asu_C"/>
</dbReference>
<dbReference type="Pfam" id="PF00006">
    <property type="entry name" value="ATP-synt_ab"/>
    <property type="match status" value="1"/>
</dbReference>
<dbReference type="Gene3D" id="1.20.150.20">
    <property type="entry name" value="ATP synthase alpha/beta chain, C-terminal domain"/>
    <property type="match status" value="1"/>
</dbReference>
<evidence type="ECO:0000256" key="9">
    <source>
        <dbReference type="ARBA" id="ARBA00023136"/>
    </source>
</evidence>
<proteinExistence type="inferred from homology"/>
<evidence type="ECO:0000256" key="5">
    <source>
        <dbReference type="ARBA" id="ARBA00022781"/>
    </source>
</evidence>
<name>A0A1F5G0U5_9BACT</name>
<dbReference type="GO" id="GO:0043531">
    <property type="term" value="F:ADP binding"/>
    <property type="evidence" value="ECO:0007669"/>
    <property type="project" value="TreeGrafter"/>
</dbReference>
<evidence type="ECO:0000259" key="14">
    <source>
        <dbReference type="Pfam" id="PF00306"/>
    </source>
</evidence>
<comment type="similarity">
    <text evidence="2">Belongs to the ATPase alpha/beta chains family.</text>
</comment>
<dbReference type="GO" id="GO:0005524">
    <property type="term" value="F:ATP binding"/>
    <property type="evidence" value="ECO:0007669"/>
    <property type="project" value="UniProtKB-KW"/>
</dbReference>
<dbReference type="PANTHER" id="PTHR48082">
    <property type="entry name" value="ATP SYNTHASE SUBUNIT ALPHA, MITOCHONDRIAL"/>
    <property type="match status" value="1"/>
</dbReference>
<organism evidence="15 16">
    <name type="scientific">Candidatus Curtissbacteria bacterium RIFCSPHIGHO2_01_FULL_41_13</name>
    <dbReference type="NCBI Taxonomy" id="1797745"/>
    <lineage>
        <taxon>Bacteria</taxon>
        <taxon>Candidatus Curtissiibacteriota</taxon>
    </lineage>
</organism>
<dbReference type="InterPro" id="IPR027417">
    <property type="entry name" value="P-loop_NTPase"/>
</dbReference>
<evidence type="ECO:0000256" key="12">
    <source>
        <dbReference type="ARBA" id="ARBA00026013"/>
    </source>
</evidence>
<evidence type="ECO:0000313" key="16">
    <source>
        <dbReference type="Proteomes" id="UP000177069"/>
    </source>
</evidence>
<dbReference type="InterPro" id="IPR005294">
    <property type="entry name" value="ATP_synth_F1_asu"/>
</dbReference>
<dbReference type="InterPro" id="IPR023366">
    <property type="entry name" value="ATP_synth_asu-like_sf"/>
</dbReference>
<keyword evidence="10" id="KW-0139">CF(1)</keyword>
<accession>A0A1F5G0U5</accession>
<keyword evidence="3" id="KW-0813">Transport</keyword>
<dbReference type="Gene3D" id="2.40.30.20">
    <property type="match status" value="1"/>
</dbReference>
<protein>
    <recommendedName>
        <fullName evidence="17">F0F1 ATP synthase subunit alpha</fullName>
    </recommendedName>
</protein>
<comment type="subcellular location">
    <subcellularLocation>
        <location evidence="1">Membrane</location>
    </subcellularLocation>
</comment>
<dbReference type="InterPro" id="IPR000194">
    <property type="entry name" value="ATPase_F1/V1/A1_a/bsu_nucl-bd"/>
</dbReference>
<evidence type="ECO:0000256" key="1">
    <source>
        <dbReference type="ARBA" id="ARBA00004370"/>
    </source>
</evidence>
<keyword evidence="6" id="KW-0067">ATP-binding</keyword>
<keyword evidence="5" id="KW-0375">Hydrogen ion transport</keyword>
<dbReference type="AlphaFoldDB" id="A0A1F5G0U5"/>
<feature type="domain" description="ATP synthase alpha subunit C-terminal" evidence="14">
    <location>
        <begin position="363"/>
        <end position="469"/>
    </location>
</feature>
<dbReference type="InterPro" id="IPR038376">
    <property type="entry name" value="ATP_synth_asu_C_sf"/>
</dbReference>
<evidence type="ECO:0008006" key="17">
    <source>
        <dbReference type="Google" id="ProtNLM"/>
    </source>
</evidence>
<dbReference type="Pfam" id="PF00306">
    <property type="entry name" value="ATP-synt_ab_C"/>
    <property type="match status" value="1"/>
</dbReference>
<dbReference type="PANTHER" id="PTHR48082:SF2">
    <property type="entry name" value="ATP SYNTHASE SUBUNIT ALPHA, MITOCHONDRIAL"/>
    <property type="match status" value="1"/>
</dbReference>
<keyword evidence="7" id="KW-1278">Translocase</keyword>
<sequence length="501" mass="55429">MKDFDTYFKETGEIGYVESIISSIFYVSGLPNVRLGELVITENGLIGIVKTILEDLVEVMVFEGQTLLHKMKVVRTNEYFQVPVSNAFLGRVINPFGVAQDNLEPILEHELTYRPVDPPAPGISQRVRIKRFFETGVMAVDLLIPLGYGQRELVLGDAKTGKTTFVLQTIVNQANHGTICVYVSCGKKKSDLKFVESYLKEMNVFAQVVIVAASSSDPAPMVYLAPLAGLSIAEHFRDQGREVAVIIDDMTTHAKFYREIALLSRRPPGRQSYPGDIFHIHAKIAERAGNIMLENGSEASITFLPVAETLEGDLSGYIQTNLMAMTDGHLFYDVDQVKKGVLPAVSFTLSVSRVGNQTKTPLEREIAGNLTLRLAQARKAEELGRFGVELTAETMKAIENAARIEALFKQDAKMIIPKNAQIILAGLFIVGFWDKSRQFEIHRDKKLLLAAYTQGHLDKLRLKIDNTASLGSLCDLIKKEIAGIKILLGAQDKNELLTSSA</sequence>
<dbReference type="FunFam" id="3.40.50.300:FF:002432">
    <property type="entry name" value="ATP synthase subunit alpha, mitochondrial"/>
    <property type="match status" value="1"/>
</dbReference>
<evidence type="ECO:0000259" key="13">
    <source>
        <dbReference type="Pfam" id="PF00006"/>
    </source>
</evidence>
<dbReference type="SUPFAM" id="SSF52540">
    <property type="entry name" value="P-loop containing nucleoside triphosphate hydrolases"/>
    <property type="match status" value="1"/>
</dbReference>
<evidence type="ECO:0000256" key="8">
    <source>
        <dbReference type="ARBA" id="ARBA00023065"/>
    </source>
</evidence>
<dbReference type="SUPFAM" id="SSF47917">
    <property type="entry name" value="C-terminal domain of alpha and beta subunits of F1 ATP synthase"/>
    <property type="match status" value="1"/>
</dbReference>
<dbReference type="EMBL" id="MFBA01000025">
    <property type="protein sequence ID" value="OGD85491.1"/>
    <property type="molecule type" value="Genomic_DNA"/>
</dbReference>
<feature type="domain" description="ATPase F1/V1/A1 complex alpha/beta subunit nucleotide-binding" evidence="13">
    <location>
        <begin position="136"/>
        <end position="352"/>
    </location>
</feature>
<evidence type="ECO:0000256" key="4">
    <source>
        <dbReference type="ARBA" id="ARBA00022741"/>
    </source>
</evidence>
<gene>
    <name evidence="15" type="ORF">A2696_01080</name>
</gene>
<comment type="subunit">
    <text evidence="12">F-type ATPases have 2 components, CF(1) - the catalytic core - and CF(0) - the membrane proton channel. CF(1) has five subunits: alpha(3), beta(3), gamma(1), delta(1), epsilon(1). CF(0) has four main subunits: a(1), b(1), b'(1) and c(9-12).</text>
</comment>
<keyword evidence="4" id="KW-0547">Nucleotide-binding</keyword>
<keyword evidence="8" id="KW-0406">Ion transport</keyword>
<evidence type="ECO:0000256" key="7">
    <source>
        <dbReference type="ARBA" id="ARBA00022967"/>
    </source>
</evidence>
<dbReference type="InterPro" id="IPR036121">
    <property type="entry name" value="ATPase_F1/V1/A1_a/bsu_N_sf"/>
</dbReference>
<evidence type="ECO:0000256" key="6">
    <source>
        <dbReference type="ARBA" id="ARBA00022840"/>
    </source>
</evidence>
<keyword evidence="11" id="KW-0066">ATP synthesis</keyword>
<keyword evidence="9" id="KW-0472">Membrane</keyword>
<dbReference type="Proteomes" id="UP000177069">
    <property type="component" value="Unassembled WGS sequence"/>
</dbReference>
<evidence type="ECO:0000313" key="15">
    <source>
        <dbReference type="EMBL" id="OGD85491.1"/>
    </source>
</evidence>
<evidence type="ECO:0000256" key="10">
    <source>
        <dbReference type="ARBA" id="ARBA00023196"/>
    </source>
</evidence>
<comment type="caution">
    <text evidence="15">The sequence shown here is derived from an EMBL/GenBank/DDBJ whole genome shotgun (WGS) entry which is preliminary data.</text>
</comment>